<protein>
    <recommendedName>
        <fullName evidence="11">Glycine--tRNA ligase beta subunit</fullName>
        <ecNumber evidence="11">6.1.1.14</ecNumber>
    </recommendedName>
    <alternativeName>
        <fullName evidence="11">Glycyl-tRNA synthetase beta subunit</fullName>
        <shortName evidence="11">GlyRS</shortName>
    </alternativeName>
</protein>
<accession>A0A6I6MX37</accession>
<dbReference type="EC" id="6.1.1.14" evidence="11"/>
<comment type="subcellular location">
    <subcellularLocation>
        <location evidence="1 11">Cytoplasm</location>
    </subcellularLocation>
</comment>
<sequence length="749" mass="82462">MPQLLIELFSEEIPARMQKRAEEDLARALGEKLKAHGLEPKVINTFSSPRRIGAVIDDLPAKAADMSEEKKGPRVGAPDEAVQGFLKSAGLSSIDQAQIVADKKGDFYVARIERAGRETSAIAQEIIPEIIRAFPWPKSMRSQSSDLQWVRPLHNILCVFDGKPVKIAVEGVGSELVTWGHRFHAPEPIEVRDAASHVSKLRGAKVLIEREERKRIILEQAKKLCADRKLELVDDIGLLEEVAGLVEWPVTLLGDMDPSFLNLPGEVIRLSMRTHQKYFAVRDPKTGRLAPHFITVANVEAKDGGKAIAAGNARVLSARLSDAQFFWKVDTATPLFTDERRDKLKKIVFHQKLGSVWDKVERVKTLAQELCAVTGADPKLVQDAAYLCKMDLVTETVGEFPELQGQVGRQLSVLTKGTHDSVAAAIEDHYRPLGPNDRVPRDKVAVTLALADKLDTLSGFWAIDERPTGSSDPYALRRAALGVVRILLENGVRPKFGEVLSTAFAKVMPLAEFHAARERRKLAEELQQGGDAEAADALRERAARDLSLEAAKKFVEENRERASELFGSLVAFLADRLKVQLREQGKRHDLVDAVFAPNPVTKEVDDDLVRIVARVEALDAFLKTEDGANLLAGYKRAANILAAEEKKGKGLSDADLAAGLDAKLLKEPAEQALYDALEKALPAARVAVEKEEFAAAMKALSQLRAPVDAFFDKVLVNADDAMLRRNRLLLLSRLREALSAVADFSKIEG</sequence>
<keyword evidence="9 11" id="KW-0030">Aminoacyl-tRNA synthetase</keyword>
<dbReference type="GO" id="GO:0005829">
    <property type="term" value="C:cytosol"/>
    <property type="evidence" value="ECO:0007669"/>
    <property type="project" value="TreeGrafter"/>
</dbReference>
<evidence type="ECO:0000256" key="4">
    <source>
        <dbReference type="ARBA" id="ARBA00022490"/>
    </source>
</evidence>
<dbReference type="InterPro" id="IPR006194">
    <property type="entry name" value="Gly-tRNA-synth_heterodimer"/>
</dbReference>
<keyword evidence="14" id="KW-1185">Reference proteome</keyword>
<evidence type="ECO:0000256" key="3">
    <source>
        <dbReference type="ARBA" id="ARBA00011209"/>
    </source>
</evidence>
<reference evidence="14" key="1">
    <citation type="submission" date="2019-12" db="EMBL/GenBank/DDBJ databases">
        <title>Complete genome of Terracaulis silvestris 0127_4.</title>
        <authorList>
            <person name="Vieira S."/>
            <person name="Riedel T."/>
            <person name="Sproer C."/>
            <person name="Pascual J."/>
            <person name="Boedeker C."/>
            <person name="Overmann J."/>
        </authorList>
    </citation>
    <scope>NUCLEOTIDE SEQUENCE [LARGE SCALE GENOMIC DNA]</scope>
    <source>
        <strain evidence="14">0127_4</strain>
    </source>
</reference>
<dbReference type="InterPro" id="IPR015944">
    <property type="entry name" value="Gly-tRNA-synth_bsu"/>
</dbReference>
<keyword evidence="8 11" id="KW-0648">Protein biosynthesis</keyword>
<name>A0A6I6MX37_9CAUL</name>
<dbReference type="PANTHER" id="PTHR30075:SF2">
    <property type="entry name" value="GLYCINE--TRNA LIGASE, CHLOROPLASTIC_MITOCHONDRIAL 2"/>
    <property type="match status" value="1"/>
</dbReference>
<evidence type="ECO:0000256" key="9">
    <source>
        <dbReference type="ARBA" id="ARBA00023146"/>
    </source>
</evidence>
<evidence type="ECO:0000256" key="1">
    <source>
        <dbReference type="ARBA" id="ARBA00004496"/>
    </source>
</evidence>
<comment type="subunit">
    <text evidence="3 11">Tetramer of two alpha and two beta subunits.</text>
</comment>
<dbReference type="GO" id="GO:0004820">
    <property type="term" value="F:glycine-tRNA ligase activity"/>
    <property type="evidence" value="ECO:0007669"/>
    <property type="project" value="UniProtKB-UniRule"/>
</dbReference>
<evidence type="ECO:0000256" key="5">
    <source>
        <dbReference type="ARBA" id="ARBA00022598"/>
    </source>
</evidence>
<dbReference type="GO" id="GO:0006420">
    <property type="term" value="P:arginyl-tRNA aminoacylation"/>
    <property type="evidence" value="ECO:0007669"/>
    <property type="project" value="InterPro"/>
</dbReference>
<evidence type="ECO:0000313" key="13">
    <source>
        <dbReference type="EMBL" id="QGZ95763.1"/>
    </source>
</evidence>
<evidence type="ECO:0000256" key="6">
    <source>
        <dbReference type="ARBA" id="ARBA00022741"/>
    </source>
</evidence>
<dbReference type="SUPFAM" id="SSF109604">
    <property type="entry name" value="HD-domain/PDEase-like"/>
    <property type="match status" value="1"/>
</dbReference>
<dbReference type="GO" id="GO:0006426">
    <property type="term" value="P:glycyl-tRNA aminoacylation"/>
    <property type="evidence" value="ECO:0007669"/>
    <property type="project" value="UniProtKB-UniRule"/>
</dbReference>
<proteinExistence type="inferred from homology"/>
<evidence type="ECO:0000259" key="12">
    <source>
        <dbReference type="Pfam" id="PF05746"/>
    </source>
</evidence>
<keyword evidence="7 11" id="KW-0067">ATP-binding</keyword>
<dbReference type="RefSeq" id="WP_158766598.1">
    <property type="nucleotide sequence ID" value="NZ_CP047045.1"/>
</dbReference>
<keyword evidence="6 11" id="KW-0547">Nucleotide-binding</keyword>
<evidence type="ECO:0000256" key="7">
    <source>
        <dbReference type="ARBA" id="ARBA00022840"/>
    </source>
</evidence>
<evidence type="ECO:0000256" key="8">
    <source>
        <dbReference type="ARBA" id="ARBA00022917"/>
    </source>
</evidence>
<dbReference type="InterPro" id="IPR008909">
    <property type="entry name" value="DALR_anticod-bd"/>
</dbReference>
<dbReference type="Pfam" id="PF05746">
    <property type="entry name" value="DALR_1"/>
    <property type="match status" value="1"/>
</dbReference>
<organism evidence="13 14">
    <name type="scientific">Terricaulis silvestris</name>
    <dbReference type="NCBI Taxonomy" id="2686094"/>
    <lineage>
        <taxon>Bacteria</taxon>
        <taxon>Pseudomonadati</taxon>
        <taxon>Pseudomonadota</taxon>
        <taxon>Alphaproteobacteria</taxon>
        <taxon>Caulobacterales</taxon>
        <taxon>Caulobacteraceae</taxon>
        <taxon>Terricaulis</taxon>
    </lineage>
</organism>
<dbReference type="PRINTS" id="PR01045">
    <property type="entry name" value="TRNASYNTHGB"/>
</dbReference>
<dbReference type="HAMAP" id="MF_00255">
    <property type="entry name" value="Gly_tRNA_synth_beta"/>
    <property type="match status" value="1"/>
</dbReference>
<comment type="similarity">
    <text evidence="2 11">Belongs to the class-II aminoacyl-tRNA synthetase family.</text>
</comment>
<dbReference type="KEGG" id="tsv:DSM104635_02614"/>
<dbReference type="NCBIfam" id="TIGR00211">
    <property type="entry name" value="glyS"/>
    <property type="match status" value="1"/>
</dbReference>
<comment type="catalytic activity">
    <reaction evidence="10 11">
        <text>tRNA(Gly) + glycine + ATP = glycyl-tRNA(Gly) + AMP + diphosphate</text>
        <dbReference type="Rhea" id="RHEA:16013"/>
        <dbReference type="Rhea" id="RHEA-COMP:9664"/>
        <dbReference type="Rhea" id="RHEA-COMP:9683"/>
        <dbReference type="ChEBI" id="CHEBI:30616"/>
        <dbReference type="ChEBI" id="CHEBI:33019"/>
        <dbReference type="ChEBI" id="CHEBI:57305"/>
        <dbReference type="ChEBI" id="CHEBI:78442"/>
        <dbReference type="ChEBI" id="CHEBI:78522"/>
        <dbReference type="ChEBI" id="CHEBI:456215"/>
        <dbReference type="EC" id="6.1.1.14"/>
    </reaction>
</comment>
<dbReference type="Proteomes" id="UP000431269">
    <property type="component" value="Chromosome"/>
</dbReference>
<dbReference type="PANTHER" id="PTHR30075">
    <property type="entry name" value="GLYCYL-TRNA SYNTHETASE"/>
    <property type="match status" value="1"/>
</dbReference>
<dbReference type="PROSITE" id="PS50861">
    <property type="entry name" value="AA_TRNA_LIGASE_II_GLYAB"/>
    <property type="match status" value="1"/>
</dbReference>
<dbReference type="AlphaFoldDB" id="A0A6I6MX37"/>
<dbReference type="GO" id="GO:0005524">
    <property type="term" value="F:ATP binding"/>
    <property type="evidence" value="ECO:0007669"/>
    <property type="project" value="UniProtKB-UniRule"/>
</dbReference>
<evidence type="ECO:0000256" key="11">
    <source>
        <dbReference type="HAMAP-Rule" id="MF_00255"/>
    </source>
</evidence>
<gene>
    <name evidence="11 13" type="primary">glyS</name>
    <name evidence="13" type="ORF">DSM104635_02614</name>
</gene>
<feature type="domain" description="DALR anticodon binding" evidence="12">
    <location>
        <begin position="632"/>
        <end position="740"/>
    </location>
</feature>
<keyword evidence="5 11" id="KW-0436">Ligase</keyword>
<dbReference type="GO" id="GO:0004814">
    <property type="term" value="F:arginine-tRNA ligase activity"/>
    <property type="evidence" value="ECO:0007669"/>
    <property type="project" value="InterPro"/>
</dbReference>
<evidence type="ECO:0000256" key="10">
    <source>
        <dbReference type="ARBA" id="ARBA00047937"/>
    </source>
</evidence>
<dbReference type="Pfam" id="PF02092">
    <property type="entry name" value="tRNA_synt_2f"/>
    <property type="match status" value="1"/>
</dbReference>
<evidence type="ECO:0000256" key="2">
    <source>
        <dbReference type="ARBA" id="ARBA00008226"/>
    </source>
</evidence>
<keyword evidence="4 11" id="KW-0963">Cytoplasm</keyword>
<evidence type="ECO:0000313" key="14">
    <source>
        <dbReference type="Proteomes" id="UP000431269"/>
    </source>
</evidence>
<dbReference type="EMBL" id="CP047045">
    <property type="protein sequence ID" value="QGZ95763.1"/>
    <property type="molecule type" value="Genomic_DNA"/>
</dbReference>